<dbReference type="PANTHER" id="PTHR15020">
    <property type="entry name" value="FLAVIN REDUCTASE-RELATED"/>
    <property type="match status" value="1"/>
</dbReference>
<dbReference type="InterPro" id="IPR016040">
    <property type="entry name" value="NAD(P)-bd_dom"/>
</dbReference>
<protein>
    <submittedName>
        <fullName evidence="2">SDR family NAD(P)-dependent oxidoreductase</fullName>
    </submittedName>
</protein>
<keyword evidence="3" id="KW-1185">Reference proteome</keyword>
<dbReference type="OrthoDB" id="9787292at2"/>
<gene>
    <name evidence="2" type="ORF">DL238_14345</name>
</gene>
<dbReference type="EMBL" id="QRBB01000002">
    <property type="protein sequence ID" value="RDS75860.1"/>
    <property type="molecule type" value="Genomic_DNA"/>
</dbReference>
<comment type="caution">
    <text evidence="2">The sequence shown here is derived from an EMBL/GenBank/DDBJ whole genome shotgun (WGS) entry which is preliminary data.</text>
</comment>
<evidence type="ECO:0000313" key="2">
    <source>
        <dbReference type="EMBL" id="RDS75860.1"/>
    </source>
</evidence>
<dbReference type="InterPro" id="IPR036291">
    <property type="entry name" value="NAD(P)-bd_dom_sf"/>
</dbReference>
<evidence type="ECO:0000313" key="3">
    <source>
        <dbReference type="Proteomes" id="UP000254101"/>
    </source>
</evidence>
<organism evidence="2 3">
    <name type="scientific">Alteriqipengyuania lutimaris</name>
    <dbReference type="NCBI Taxonomy" id="1538146"/>
    <lineage>
        <taxon>Bacteria</taxon>
        <taxon>Pseudomonadati</taxon>
        <taxon>Pseudomonadota</taxon>
        <taxon>Alphaproteobacteria</taxon>
        <taxon>Sphingomonadales</taxon>
        <taxon>Erythrobacteraceae</taxon>
        <taxon>Alteriqipengyuania</taxon>
    </lineage>
</organism>
<dbReference type="Pfam" id="PF13460">
    <property type="entry name" value="NAD_binding_10"/>
    <property type="match status" value="1"/>
</dbReference>
<sequence>MKVLVSGATGHTGQRLVPQLIEAGHSPIALVRDGSDTSTLPAGCTTRRGDLTDLPQDVCEGIDAVIFAAGSGSKTGPDMTDKVDRDGAKALVDRANAAGVKRFVMLSARGVDDPDPDSDLYHYALAKKAADDHLIASGVPYTIIRPGALTHDDGQRDIRLGDDVEGNGTTARGDLAAVLARAVDDDALANCVVPMESVGI</sequence>
<feature type="domain" description="NAD(P)-binding" evidence="1">
    <location>
        <begin position="7"/>
        <end position="185"/>
    </location>
</feature>
<evidence type="ECO:0000259" key="1">
    <source>
        <dbReference type="Pfam" id="PF13460"/>
    </source>
</evidence>
<dbReference type="AlphaFoldDB" id="A0A395LMK7"/>
<reference evidence="2 3" key="1">
    <citation type="submission" date="2018-07" db="EMBL/GenBank/DDBJ databases">
        <title>Erythrobacter nanhaiensis sp. nov., a novel member of the genus Erythrobacter isolated from the South China Sea.</title>
        <authorList>
            <person name="Chen X."/>
            <person name="Liu J."/>
        </authorList>
    </citation>
    <scope>NUCLEOTIDE SEQUENCE [LARGE SCALE GENOMIC DNA]</scope>
    <source>
        <strain evidence="2 3">S-5</strain>
    </source>
</reference>
<dbReference type="PANTHER" id="PTHR15020:SF50">
    <property type="entry name" value="UPF0659 PROTEIN YMR090W"/>
    <property type="match status" value="1"/>
</dbReference>
<name>A0A395LMK7_9SPHN</name>
<accession>A0A395LMK7</accession>
<dbReference type="CDD" id="cd05243">
    <property type="entry name" value="SDR_a5"/>
    <property type="match status" value="1"/>
</dbReference>
<dbReference type="SUPFAM" id="SSF51735">
    <property type="entry name" value="NAD(P)-binding Rossmann-fold domains"/>
    <property type="match status" value="1"/>
</dbReference>
<proteinExistence type="predicted"/>
<dbReference type="RefSeq" id="WP_115493130.1">
    <property type="nucleotide sequence ID" value="NZ_JACHWW010000002.1"/>
</dbReference>
<dbReference type="Proteomes" id="UP000254101">
    <property type="component" value="Unassembled WGS sequence"/>
</dbReference>
<dbReference type="Gene3D" id="3.40.50.720">
    <property type="entry name" value="NAD(P)-binding Rossmann-like Domain"/>
    <property type="match status" value="1"/>
</dbReference>